<feature type="region of interest" description="Disordered" evidence="1">
    <location>
        <begin position="1"/>
        <end position="56"/>
    </location>
</feature>
<dbReference type="PANTHER" id="PTHR33157:SF12">
    <property type="entry name" value="TRANSPOSASE TNP1_EN_SPM-LIKE DOMAIN-CONTAINING PROTEIN"/>
    <property type="match status" value="1"/>
</dbReference>
<accession>A0A059PZ59</accession>
<evidence type="ECO:0000313" key="2">
    <source>
        <dbReference type="EMBL" id="AGT16078.1"/>
    </source>
</evidence>
<sequence>MPGGRQRSLSHFYQGSGSGGGADDAPEPTPAGTRRRRMARRTARRPTRRTTPVVQPEPQTWRVVSKEDSRHVNGVLGALVRHYFPGIVTHAGKDELAYTWAHYESAHHATASNVAAHILQEFWTYFKLDESYEGNADAMARKACRKRVMDMYHEARVQAIRDYYGKQFGESVNKQQIRERRLSLTKEQFMQVIPWWCEKSPEAWGQIVDRWLSEEWRQQHVAARAHRLAMPGVPHQQGNRNVGGFGRAWSAAHGGQPCSYFAAYTMSHKGKATSDVSFNPEDPPEAYTSESAYKKVTEYHEAARAMYGTDYDPMTDNIDARLAQVETSNKRADELEAVVASERATRLASDQRMSDVLAFLQSSLGVTLPPNLMGPPQPPPVVPPFVALNTTLPQSAGSNHVPNEHGGPSLPSHGWPGYQPPPPPQ</sequence>
<feature type="region of interest" description="Disordered" evidence="1">
    <location>
        <begin position="370"/>
        <end position="425"/>
    </location>
</feature>
<protein>
    <submittedName>
        <fullName evidence="2">Uncharacterized protein</fullName>
    </submittedName>
</protein>
<feature type="compositionally biased region" description="Polar residues" evidence="1">
    <location>
        <begin position="389"/>
        <end position="401"/>
    </location>
</feature>
<dbReference type="InterPro" id="IPR039266">
    <property type="entry name" value="EN-1/SPM"/>
</dbReference>
<evidence type="ECO:0000256" key="1">
    <source>
        <dbReference type="SAM" id="MobiDB-lite"/>
    </source>
</evidence>
<proteinExistence type="predicted"/>
<dbReference type="PANTHER" id="PTHR33157">
    <property type="entry name" value="AUTONOMOUS TRANSPOSABLE ELEMENT EN-1 MOSAIC PROTEIN-RELATED"/>
    <property type="match status" value="1"/>
</dbReference>
<dbReference type="AlphaFoldDB" id="A0A059PZ59"/>
<reference evidence="2" key="1">
    <citation type="submission" date="2013-05" db="EMBL/GenBank/DDBJ databases">
        <title>Building the sugarcane genome for biotechnology and identifying evolutionary trends.</title>
        <authorList>
            <person name="De Setta N."/>
            <person name="Monteiro-Vitorello C.B."/>
            <person name="Metcalfe C.J."/>
            <person name="Cruz G.M.Q."/>
            <person name="Del Bem L.E."/>
            <person name="Vicentini R."/>
            <person name="Nogueira F.T.S."/>
            <person name="Campos R.A."/>
            <person name="Nunes S.L."/>
            <person name="Turrini P.C.G."/>
            <person name="Vieira A.P."/>
            <person name="Cruz E.A.O."/>
            <person name="Correa T.C.S."/>
            <person name="Hotta C.T."/>
            <person name="de Mello-Varani A."/>
            <person name="Vautrin S."/>
            <person name="Trindade A.S."/>
            <person name="Vilela M.M."/>
            <person name="Horta C.L."/>
            <person name="Sato P.M."/>
            <person name="de Andrade R.F."/>
            <person name="Nishiyama M.Y."/>
            <person name="Cardoso-Silva C.B."/>
            <person name="Scortecci K.C."/>
            <person name="Garcia A.A.F."/>
            <person name="Carneiro M.S."/>
            <person name="Kim C."/>
            <person name="Paterson A.H."/>
            <person name="Berges H."/>
            <person name="D'Hont A."/>
            <person name="de-Souza A.P."/>
            <person name="Souza G.M."/>
            <person name="Vincentz M."/>
            <person name="Kitajima J.P."/>
            <person name="Van Sluys M.-A."/>
        </authorList>
    </citation>
    <scope>NUCLEOTIDE SEQUENCE</scope>
</reference>
<dbReference type="GO" id="GO:0032196">
    <property type="term" value="P:transposition"/>
    <property type="evidence" value="ECO:0007669"/>
    <property type="project" value="InterPro"/>
</dbReference>
<name>A0A059PZ59_9POAL</name>
<feature type="compositionally biased region" description="Basic residues" evidence="1">
    <location>
        <begin position="33"/>
        <end position="48"/>
    </location>
</feature>
<dbReference type="EMBL" id="KF184861">
    <property type="protein sequence ID" value="AGT16078.1"/>
    <property type="molecule type" value="Genomic_DNA"/>
</dbReference>
<organism evidence="2">
    <name type="scientific">Saccharum hybrid cultivar R570</name>
    <dbReference type="NCBI Taxonomy" id="131158"/>
    <lineage>
        <taxon>Eukaryota</taxon>
        <taxon>Viridiplantae</taxon>
        <taxon>Streptophyta</taxon>
        <taxon>Embryophyta</taxon>
        <taxon>Tracheophyta</taxon>
        <taxon>Spermatophyta</taxon>
        <taxon>Magnoliopsida</taxon>
        <taxon>Liliopsida</taxon>
        <taxon>Poales</taxon>
        <taxon>Poaceae</taxon>
        <taxon>PACMAD clade</taxon>
        <taxon>Panicoideae</taxon>
        <taxon>Andropogonodae</taxon>
        <taxon>Andropogoneae</taxon>
        <taxon>Saccharinae</taxon>
        <taxon>Saccharum</taxon>
        <taxon>Saccharum officinarum species complex</taxon>
    </lineage>
</organism>
<feature type="compositionally biased region" description="Pro residues" evidence="1">
    <location>
        <begin position="372"/>
        <end position="383"/>
    </location>
</feature>
<gene>
    <name evidence="2" type="ORF">SHCRBa_014_L10_F_210</name>
</gene>